<evidence type="ECO:0000313" key="5">
    <source>
        <dbReference type="Proteomes" id="UP000288805"/>
    </source>
</evidence>
<reference evidence="4 5" key="1">
    <citation type="journal article" date="2018" name="PLoS Genet.">
        <title>Population sequencing reveals clonal diversity and ancestral inbreeding in the grapevine cultivar Chardonnay.</title>
        <authorList>
            <person name="Roach M.J."/>
            <person name="Johnson D.L."/>
            <person name="Bohlmann J."/>
            <person name="van Vuuren H.J."/>
            <person name="Jones S.J."/>
            <person name="Pretorius I.S."/>
            <person name="Schmidt S.A."/>
            <person name="Borneman A.R."/>
        </authorList>
    </citation>
    <scope>NUCLEOTIDE SEQUENCE [LARGE SCALE GENOMIC DNA]</scope>
    <source>
        <strain evidence="5">cv. Chardonnay</strain>
        <tissue evidence="4">Leaf</tissue>
    </source>
</reference>
<gene>
    <name evidence="4" type="primary">VvCHDh000980_2</name>
    <name evidence="4" type="ORF">CK203_117620</name>
</gene>
<evidence type="ECO:0000256" key="1">
    <source>
        <dbReference type="ARBA" id="ARBA00010820"/>
    </source>
</evidence>
<dbReference type="PANTHER" id="PTHR31662">
    <property type="entry name" value="BNAANNG10740D PROTEIN-RELATED"/>
    <property type="match status" value="1"/>
</dbReference>
<organism evidence="4 5">
    <name type="scientific">Vitis vinifera</name>
    <name type="common">Grape</name>
    <dbReference type="NCBI Taxonomy" id="29760"/>
    <lineage>
        <taxon>Eukaryota</taxon>
        <taxon>Viridiplantae</taxon>
        <taxon>Streptophyta</taxon>
        <taxon>Embryophyta</taxon>
        <taxon>Tracheophyta</taxon>
        <taxon>Spermatophyta</taxon>
        <taxon>Magnoliopsida</taxon>
        <taxon>eudicotyledons</taxon>
        <taxon>Gunneridae</taxon>
        <taxon>Pentapetalae</taxon>
        <taxon>rosids</taxon>
        <taxon>Vitales</taxon>
        <taxon>Vitaceae</taxon>
        <taxon>Viteae</taxon>
        <taxon>Vitis</taxon>
    </lineage>
</organism>
<name>A0A438CPK9_VITVI</name>
<feature type="domain" description="Glabrous enhancer-binding protein-like DBD" evidence="3">
    <location>
        <begin position="131"/>
        <end position="224"/>
    </location>
</feature>
<comment type="caution">
    <text evidence="4">The sequence shown here is derived from an EMBL/GenBank/DDBJ whole genome shotgun (WGS) entry which is preliminary data.</text>
</comment>
<feature type="region of interest" description="Disordered" evidence="2">
    <location>
        <begin position="87"/>
        <end position="127"/>
    </location>
</feature>
<evidence type="ECO:0000256" key="2">
    <source>
        <dbReference type="SAM" id="MobiDB-lite"/>
    </source>
</evidence>
<evidence type="ECO:0000259" key="3">
    <source>
        <dbReference type="Pfam" id="PF04504"/>
    </source>
</evidence>
<dbReference type="Pfam" id="PF04504">
    <property type="entry name" value="GeBP-like_DBD"/>
    <property type="match status" value="1"/>
</dbReference>
<feature type="region of interest" description="Disordered" evidence="2">
    <location>
        <begin position="49"/>
        <end position="72"/>
    </location>
</feature>
<sequence length="402" mass="45094">MRLPTPPMSKTKKEKSLGRRSFGFQDLHHLFANWIGFVNIHIVTTARAPPQTHSSWTPPQPHPNPNPTQLATPHFSLKASARKLPIKRKTPHPSSSTPSPNPNPNLIPKTESTADDDPDDSGNTKTLPFKFHRLWTEPDEIRFLRGLLDCSSQDLSFPRDLHIFYARFSQTMSQPYSKSQLSEKLRRLRKKFRVISARLARGLHPAQLSPHDRALFDLSKRLWHPDYSSASPFNNNLSNICGKKSKSTLVGVKVSFSPTLPLNSASHQTHLSNWNEDYILDSTDDGDDNGDNAKVDKVDGIVDVDVVNLESPNFGTQEKESGDTGGIGGLAAKTVIDVFDQSLKEVSMVLVRRGILCPDSKSAPGNAMDFENKWRQQRVAELDVFARRLRLVLQNSLGQRWV</sequence>
<dbReference type="AlphaFoldDB" id="A0A438CPK9"/>
<accession>A0A438CPK9</accession>
<evidence type="ECO:0000313" key="4">
    <source>
        <dbReference type="EMBL" id="RVW25118.1"/>
    </source>
</evidence>
<dbReference type="Proteomes" id="UP000288805">
    <property type="component" value="Unassembled WGS sequence"/>
</dbReference>
<dbReference type="InterPro" id="IPR007592">
    <property type="entry name" value="GEBP"/>
</dbReference>
<protein>
    <submittedName>
        <fullName evidence="4">Putative transcription factor</fullName>
    </submittedName>
</protein>
<dbReference type="EMBL" id="QGNW01002133">
    <property type="protein sequence ID" value="RVW25118.1"/>
    <property type="molecule type" value="Genomic_DNA"/>
</dbReference>
<comment type="similarity">
    <text evidence="1">Belongs to the GeBP family.</text>
</comment>
<dbReference type="GO" id="GO:0006355">
    <property type="term" value="P:regulation of DNA-templated transcription"/>
    <property type="evidence" value="ECO:0007669"/>
    <property type="project" value="InterPro"/>
</dbReference>
<dbReference type="PANTHER" id="PTHR31662:SF8">
    <property type="entry name" value="EXPRESSED PROTEIN"/>
    <property type="match status" value="1"/>
</dbReference>
<dbReference type="InterPro" id="IPR053932">
    <property type="entry name" value="GeBP-like_DBD"/>
</dbReference>
<proteinExistence type="inferred from homology"/>